<dbReference type="Proteomes" id="UP001652740">
    <property type="component" value="Unplaced"/>
</dbReference>
<dbReference type="PROSITE" id="PS50179">
    <property type="entry name" value="VHS"/>
    <property type="match status" value="1"/>
</dbReference>
<accession>A0ABM3MEL2</accession>
<feature type="compositionally biased region" description="Acidic residues" evidence="2">
    <location>
        <begin position="1577"/>
        <end position="1591"/>
    </location>
</feature>
<feature type="compositionally biased region" description="Basic and acidic residues" evidence="2">
    <location>
        <begin position="455"/>
        <end position="467"/>
    </location>
</feature>
<feature type="compositionally biased region" description="Basic and acidic residues" evidence="2">
    <location>
        <begin position="698"/>
        <end position="710"/>
    </location>
</feature>
<dbReference type="PANTHER" id="PTHR15921:SF3">
    <property type="entry name" value="PRE-MRNA CLEAVAGE COMPLEX 2 PROTEIN PCF11"/>
    <property type="match status" value="1"/>
</dbReference>
<dbReference type="PROSITE" id="PS51391">
    <property type="entry name" value="CID"/>
    <property type="match status" value="1"/>
</dbReference>
<dbReference type="RefSeq" id="XP_052749684.1">
    <property type="nucleotide sequence ID" value="XM_052893724.1"/>
</dbReference>
<feature type="region of interest" description="Disordered" evidence="2">
    <location>
        <begin position="1522"/>
        <end position="1568"/>
    </location>
</feature>
<protein>
    <submittedName>
        <fullName evidence="6">Uncharacterized protein LOC113512125</fullName>
    </submittedName>
</protein>
<dbReference type="SUPFAM" id="SSF48464">
    <property type="entry name" value="ENTH/VHS domain"/>
    <property type="match status" value="1"/>
</dbReference>
<feature type="compositionally biased region" description="Basic and acidic residues" evidence="2">
    <location>
        <begin position="492"/>
        <end position="545"/>
    </location>
</feature>
<name>A0ABM3MEL2_GALME</name>
<dbReference type="InterPro" id="IPR048830">
    <property type="entry name" value="PCF11_helical"/>
</dbReference>
<dbReference type="InterPro" id="IPR008942">
    <property type="entry name" value="ENTH_VHS"/>
</dbReference>
<feature type="coiled-coil region" evidence="1">
    <location>
        <begin position="166"/>
        <end position="205"/>
    </location>
</feature>
<dbReference type="PANTHER" id="PTHR15921">
    <property type="entry name" value="PRE-MRNA CLEAVAGE COMPLEX II"/>
    <property type="match status" value="1"/>
</dbReference>
<evidence type="ECO:0000259" key="3">
    <source>
        <dbReference type="PROSITE" id="PS50179"/>
    </source>
</evidence>
<evidence type="ECO:0000313" key="6">
    <source>
        <dbReference type="RefSeq" id="XP_052749684.1"/>
    </source>
</evidence>
<evidence type="ECO:0000259" key="4">
    <source>
        <dbReference type="PROSITE" id="PS51391"/>
    </source>
</evidence>
<proteinExistence type="predicted"/>
<evidence type="ECO:0000256" key="1">
    <source>
        <dbReference type="SAM" id="Coils"/>
    </source>
</evidence>
<feature type="region of interest" description="Disordered" evidence="2">
    <location>
        <begin position="338"/>
        <end position="561"/>
    </location>
</feature>
<dbReference type="InterPro" id="IPR045154">
    <property type="entry name" value="PCF11-like"/>
</dbReference>
<evidence type="ECO:0000313" key="5">
    <source>
        <dbReference type="Proteomes" id="UP001652740"/>
    </source>
</evidence>
<feature type="region of interest" description="Disordered" evidence="2">
    <location>
        <begin position="1575"/>
        <end position="1594"/>
    </location>
</feature>
<feature type="domain" description="CID" evidence="4">
    <location>
        <begin position="1"/>
        <end position="129"/>
    </location>
</feature>
<dbReference type="Pfam" id="PF21936">
    <property type="entry name" value="Pcf11_C"/>
    <property type="match status" value="1"/>
</dbReference>
<feature type="region of interest" description="Disordered" evidence="2">
    <location>
        <begin position="609"/>
        <end position="667"/>
    </location>
</feature>
<keyword evidence="5" id="KW-1185">Reference proteome</keyword>
<feature type="domain" description="VHS" evidence="3">
    <location>
        <begin position="10"/>
        <end position="113"/>
    </location>
</feature>
<evidence type="ECO:0000256" key="2">
    <source>
        <dbReference type="SAM" id="MobiDB-lite"/>
    </source>
</evidence>
<dbReference type="Pfam" id="PF04818">
    <property type="entry name" value="CID"/>
    <property type="match status" value="1"/>
</dbReference>
<dbReference type="Pfam" id="PF20845">
    <property type="entry name" value="Pcf11_helical"/>
    <property type="match status" value="1"/>
</dbReference>
<dbReference type="InterPro" id="IPR047415">
    <property type="entry name" value="Pcf11_CID"/>
</dbReference>
<keyword evidence="1" id="KW-0175">Coiled coil</keyword>
<reference evidence="6" key="1">
    <citation type="submission" date="2025-08" db="UniProtKB">
        <authorList>
            <consortium name="RefSeq"/>
        </authorList>
    </citation>
    <scope>IDENTIFICATION</scope>
    <source>
        <tissue evidence="6">Whole larvae</tissue>
    </source>
</reference>
<feature type="compositionally biased region" description="Basic and acidic residues" evidence="2">
    <location>
        <begin position="649"/>
        <end position="665"/>
    </location>
</feature>
<dbReference type="InterPro" id="IPR054127">
    <property type="entry name" value="Pcf11_C"/>
</dbReference>
<dbReference type="SMART" id="SM00582">
    <property type="entry name" value="RPR"/>
    <property type="match status" value="1"/>
</dbReference>
<dbReference type="Gene3D" id="1.25.40.90">
    <property type="match status" value="1"/>
</dbReference>
<dbReference type="InterPro" id="IPR002014">
    <property type="entry name" value="VHS_dom"/>
</dbReference>
<feature type="compositionally biased region" description="Basic and acidic residues" evidence="2">
    <location>
        <begin position="341"/>
        <end position="408"/>
    </location>
</feature>
<gene>
    <name evidence="6" type="primary">LOC113512125</name>
</gene>
<feature type="region of interest" description="Disordered" evidence="2">
    <location>
        <begin position="767"/>
        <end position="804"/>
    </location>
</feature>
<dbReference type="GeneID" id="113512125"/>
<sequence length="1735" mass="195682">MSKEIAEEYASSLADLTMNSKPLINMLTILAEENIEHAGVIVETVEKHLEKVHPDIKLPVLYLVDSIIKNVGRAYTQKFSQSIVNMFTRTFKQVDERVRSQMFKLRETWHDVFPATKLYQLDVKVNLIDPAWPIQAQPQQSNIHVNPNFLKKPMPTTSVATPTDEEEKMRNILAKKEQELLMLQRKKVEMELEQARRQLEMTEKNTKITSVITPPTVPSTMPVAKVNPVVAPPMANVPDVANIPVKQRLGPPVNKLGRIAPVSGALAAARRDPRLARLRTAAASAPTGPAAPAAVPAAAPVVASVMPLMPAVPQVPIAPNVFDIKPLERVTKRKNVITIDVRPDEAPQRPRDPRRRDPRLENRDDRPRKDKARPRDDPRPKKADDASERKRDERRNDVDKKPQEKTDATENAIGDYFGKLPDPKKINKLPPIPKINRGEEAAKDSPVPNKKRKELRAERKQKREEAGGKSGSSESSPEKKSRSKEARRKKEPRADDEAEKPPEPETIAFKELKNYHKERYMRRNKEKSESPEKLPTETEQDKTGTENDSSSVPEIDETKDVDLRVLHSVDVKPAAVSQKRSSTELPDVKAKRTKHDKFDILFGNEDVDLRQLPQVEEINAPPPPSINDSPKSVSKMDEDVVPSPQNSPKQKDWNEVKENNEDIKKTPSKLDIAKAKLAEATKGKDRLGRPLLFSKSPSVEKERRRTLSSEDIDLRTDNTEDHKKSISIIMHQAKEQFSDGQLDKSQYNALMYQVLQLNEKLKLKEAKQRESLEVSKRKLKAHTKDENTKVASPKSSPTDRNKFGDIDERITPVFIDTPPDSQQFLSQDSDMRMNMNSMDGCDGPPPSNVLPMPPAMPMFPPFTPMWRGQPRPRVEEYGPRRFRGPAQQFFRGKFDKRAMRPPFDPRLPLPLPTPTPGMCQGESPLQPYERTVSPPPLGAPGITIPPTDFRILEYIDRDPVKTIQIDGVPREIRFYGETAVIMMDWDDPREIKFLPGCRRVTFDNKDSVVLSFNEGYKQVEIDDQVFDIRFGAPTRELYINGRWYECFFGGQPIGTIIDGKPRLVQLEGPPPQVDIGKTKRTDLVAGKINVIVNATQRCPVYLDAKVQKFLINGHVLTIRFVDSLRTVLINEQPFKLEFGDLPKPISIGNEKFFIRFSALPRHIKAGHIEIANMEGTRMEPVMQPTVGFNYQTAMETDQVFVPRPVKTPSPEMNSDISTFSGLDMLASVMPSTMAPASASEYSLAEPIFLKSDKIPGLEPSVEEKPANPTLPILANINVNDLFAKLVASGIVQVNNELKTEPKEEVKEEAKPKPKEDKNVIHKVDLLRSETLKVKQEALVARLYGGMQCSGCGARFPPEHTVRYSQHLDWHFRQNRRDRDSARRAHSRHWHYDLCDWLHYEEIEDLEDREKSWFETGGAEGEAAGEGAAEAAAEAPSVAAGAPHDQHCAVCGDRFQQFYNEDKEEWHLRNSVRHDDRNYHPQCFDDYKASLTKAEPLQESMEDVTEVDKLEEAIEIKDVDDVMSQSDNESVVEVVEPDDRNTEPVEIVEDDDETVAAPQPVEDDGDEDDVVFKAEPVEQVDVEDDADTDDETVEQRRQRDALAAIDMANVRVKIEPIDPDDEPIITAEETIPTAVDTTHVTVLSSIDGNVQLEATPAPVTSLGSIRINISKSIPSFVNNVQENKMLEEINMDDEPLPPGEEPELEYKLKPTLEGVQFSRQPPVNKGNELSGLCSIM</sequence>
<dbReference type="CDD" id="cd16982">
    <property type="entry name" value="CID_Pcf11"/>
    <property type="match status" value="1"/>
</dbReference>
<feature type="region of interest" description="Disordered" evidence="2">
    <location>
        <begin position="681"/>
        <end position="710"/>
    </location>
</feature>
<dbReference type="InterPro" id="IPR006569">
    <property type="entry name" value="CID_dom"/>
</dbReference>
<feature type="compositionally biased region" description="Basic and acidic residues" evidence="2">
    <location>
        <begin position="767"/>
        <end position="788"/>
    </location>
</feature>
<organism evidence="5 6">
    <name type="scientific">Galleria mellonella</name>
    <name type="common">Greater wax moth</name>
    <dbReference type="NCBI Taxonomy" id="7137"/>
    <lineage>
        <taxon>Eukaryota</taxon>
        <taxon>Metazoa</taxon>
        <taxon>Ecdysozoa</taxon>
        <taxon>Arthropoda</taxon>
        <taxon>Hexapoda</taxon>
        <taxon>Insecta</taxon>
        <taxon>Pterygota</taxon>
        <taxon>Neoptera</taxon>
        <taxon>Endopterygota</taxon>
        <taxon>Lepidoptera</taxon>
        <taxon>Glossata</taxon>
        <taxon>Ditrysia</taxon>
        <taxon>Pyraloidea</taxon>
        <taxon>Pyralidae</taxon>
        <taxon>Galleriinae</taxon>
        <taxon>Galleria</taxon>
    </lineage>
</organism>